<dbReference type="OrthoDB" id="4387630at2759"/>
<dbReference type="VEuPathDB" id="FungiDB:ASPVEDRAFT_28556"/>
<gene>
    <name evidence="2" type="ORF">ASPVEDRAFT_28556</name>
</gene>
<name>A0A1L9PK78_ASPVE</name>
<keyword evidence="3" id="KW-1185">Reference proteome</keyword>
<protein>
    <submittedName>
        <fullName evidence="2">Uncharacterized protein</fullName>
    </submittedName>
</protein>
<organism evidence="2 3">
    <name type="scientific">Aspergillus versicolor CBS 583.65</name>
    <dbReference type="NCBI Taxonomy" id="1036611"/>
    <lineage>
        <taxon>Eukaryota</taxon>
        <taxon>Fungi</taxon>
        <taxon>Dikarya</taxon>
        <taxon>Ascomycota</taxon>
        <taxon>Pezizomycotina</taxon>
        <taxon>Eurotiomycetes</taxon>
        <taxon>Eurotiomycetidae</taxon>
        <taxon>Eurotiales</taxon>
        <taxon>Aspergillaceae</taxon>
        <taxon>Aspergillus</taxon>
        <taxon>Aspergillus subgen. Nidulantes</taxon>
    </lineage>
</organism>
<sequence length="101" mass="10198">MIASTNSNALKVLILGGVLFASFGHCGQVLNAVWSFGTFSTISGPSGNEHGYGGGFGLYKEDGSQVFHDSHPGGGTSCAGVGDGTIFSLTGGCHDDWGISI</sequence>
<dbReference type="Proteomes" id="UP000184073">
    <property type="component" value="Unassembled WGS sequence"/>
</dbReference>
<evidence type="ECO:0000256" key="1">
    <source>
        <dbReference type="SAM" id="SignalP"/>
    </source>
</evidence>
<reference evidence="3" key="1">
    <citation type="journal article" date="2017" name="Genome Biol.">
        <title>Comparative genomics reveals high biological diversity and specific adaptations in the industrially and medically important fungal genus Aspergillus.</title>
        <authorList>
            <person name="de Vries R.P."/>
            <person name="Riley R."/>
            <person name="Wiebenga A."/>
            <person name="Aguilar-Osorio G."/>
            <person name="Amillis S."/>
            <person name="Uchima C.A."/>
            <person name="Anderluh G."/>
            <person name="Asadollahi M."/>
            <person name="Askin M."/>
            <person name="Barry K."/>
            <person name="Battaglia E."/>
            <person name="Bayram O."/>
            <person name="Benocci T."/>
            <person name="Braus-Stromeyer S.A."/>
            <person name="Caldana C."/>
            <person name="Canovas D."/>
            <person name="Cerqueira G.C."/>
            <person name="Chen F."/>
            <person name="Chen W."/>
            <person name="Choi C."/>
            <person name="Clum A."/>
            <person name="Dos Santos R.A."/>
            <person name="Damasio A.R."/>
            <person name="Diallinas G."/>
            <person name="Emri T."/>
            <person name="Fekete E."/>
            <person name="Flipphi M."/>
            <person name="Freyberg S."/>
            <person name="Gallo A."/>
            <person name="Gournas C."/>
            <person name="Habgood R."/>
            <person name="Hainaut M."/>
            <person name="Harispe M.L."/>
            <person name="Henrissat B."/>
            <person name="Hilden K.S."/>
            <person name="Hope R."/>
            <person name="Hossain A."/>
            <person name="Karabika E."/>
            <person name="Karaffa L."/>
            <person name="Karanyi Z."/>
            <person name="Krasevec N."/>
            <person name="Kuo A."/>
            <person name="Kusch H."/>
            <person name="LaButti K."/>
            <person name="Lagendijk E.L."/>
            <person name="Lapidus A."/>
            <person name="Levasseur A."/>
            <person name="Lindquist E."/>
            <person name="Lipzen A."/>
            <person name="Logrieco A.F."/>
            <person name="MacCabe A."/>
            <person name="Maekelae M.R."/>
            <person name="Malavazi I."/>
            <person name="Melin P."/>
            <person name="Meyer V."/>
            <person name="Mielnichuk N."/>
            <person name="Miskei M."/>
            <person name="Molnar A.P."/>
            <person name="Mule G."/>
            <person name="Ngan C.Y."/>
            <person name="Orejas M."/>
            <person name="Orosz E."/>
            <person name="Ouedraogo J.P."/>
            <person name="Overkamp K.M."/>
            <person name="Park H.-S."/>
            <person name="Perrone G."/>
            <person name="Piumi F."/>
            <person name="Punt P.J."/>
            <person name="Ram A.F."/>
            <person name="Ramon A."/>
            <person name="Rauscher S."/>
            <person name="Record E."/>
            <person name="Riano-Pachon D.M."/>
            <person name="Robert V."/>
            <person name="Roehrig J."/>
            <person name="Ruller R."/>
            <person name="Salamov A."/>
            <person name="Salih N.S."/>
            <person name="Samson R.A."/>
            <person name="Sandor E."/>
            <person name="Sanguinetti M."/>
            <person name="Schuetze T."/>
            <person name="Sepcic K."/>
            <person name="Shelest E."/>
            <person name="Sherlock G."/>
            <person name="Sophianopoulou V."/>
            <person name="Squina F.M."/>
            <person name="Sun H."/>
            <person name="Susca A."/>
            <person name="Todd R.B."/>
            <person name="Tsang A."/>
            <person name="Unkles S.E."/>
            <person name="van de Wiele N."/>
            <person name="van Rossen-Uffink D."/>
            <person name="Oliveira J.V."/>
            <person name="Vesth T.C."/>
            <person name="Visser J."/>
            <person name="Yu J.-H."/>
            <person name="Zhou M."/>
            <person name="Andersen M.R."/>
            <person name="Archer D.B."/>
            <person name="Baker S.E."/>
            <person name="Benoit I."/>
            <person name="Brakhage A.A."/>
            <person name="Braus G.H."/>
            <person name="Fischer R."/>
            <person name="Frisvad J.C."/>
            <person name="Goldman G.H."/>
            <person name="Houbraken J."/>
            <person name="Oakley B."/>
            <person name="Pocsi I."/>
            <person name="Scazzocchio C."/>
            <person name="Seiboth B."/>
            <person name="vanKuyk P.A."/>
            <person name="Wortman J."/>
            <person name="Dyer P.S."/>
            <person name="Grigoriev I.V."/>
        </authorList>
    </citation>
    <scope>NUCLEOTIDE SEQUENCE [LARGE SCALE GENOMIC DNA]</scope>
    <source>
        <strain evidence="3">CBS 583.65</strain>
    </source>
</reference>
<feature type="chain" id="PRO_5013177173" evidence="1">
    <location>
        <begin position="25"/>
        <end position="101"/>
    </location>
</feature>
<dbReference type="EMBL" id="KV878128">
    <property type="protein sequence ID" value="OJJ01924.1"/>
    <property type="molecule type" value="Genomic_DNA"/>
</dbReference>
<evidence type="ECO:0000313" key="2">
    <source>
        <dbReference type="EMBL" id="OJJ01924.1"/>
    </source>
</evidence>
<proteinExistence type="predicted"/>
<feature type="signal peptide" evidence="1">
    <location>
        <begin position="1"/>
        <end position="24"/>
    </location>
</feature>
<accession>A0A1L9PK78</accession>
<dbReference type="RefSeq" id="XP_040667686.1">
    <property type="nucleotide sequence ID" value="XM_040810127.1"/>
</dbReference>
<dbReference type="AlphaFoldDB" id="A0A1L9PK78"/>
<evidence type="ECO:0000313" key="3">
    <source>
        <dbReference type="Proteomes" id="UP000184073"/>
    </source>
</evidence>
<dbReference type="GeneID" id="63725638"/>
<keyword evidence="1" id="KW-0732">Signal</keyword>